<accession>A0A4P9Y9A8</accession>
<keyword evidence="5" id="KW-0677">Repeat</keyword>
<proteinExistence type="inferred from homology"/>
<dbReference type="GO" id="GO:0005829">
    <property type="term" value="C:cytosol"/>
    <property type="evidence" value="ECO:0007669"/>
    <property type="project" value="TreeGrafter"/>
</dbReference>
<evidence type="ECO:0000256" key="2">
    <source>
        <dbReference type="ARBA" id="ARBA00004496"/>
    </source>
</evidence>
<evidence type="ECO:0000259" key="10">
    <source>
        <dbReference type="Pfam" id="PF16507"/>
    </source>
</evidence>
<name>A0A4P9Y9A8_9FUNG</name>
<keyword evidence="7" id="KW-0234">DNA repair</keyword>
<evidence type="ECO:0000256" key="5">
    <source>
        <dbReference type="ARBA" id="ARBA00022737"/>
    </source>
</evidence>
<keyword evidence="4" id="KW-0963">Cytoplasm</keyword>
<feature type="domain" description="Proteasome activator complex subunit 4 C-terminal" evidence="9">
    <location>
        <begin position="1869"/>
        <end position="1954"/>
    </location>
</feature>
<dbReference type="InterPro" id="IPR055455">
    <property type="entry name" value="HEAT_PSME4"/>
</dbReference>
<dbReference type="Pfam" id="PF11919">
    <property type="entry name" value="PSME4_C"/>
    <property type="match status" value="1"/>
</dbReference>
<dbReference type="InterPro" id="IPR011989">
    <property type="entry name" value="ARM-like"/>
</dbReference>
<dbReference type="GO" id="GO:0070628">
    <property type="term" value="F:proteasome binding"/>
    <property type="evidence" value="ECO:0007669"/>
    <property type="project" value="InterPro"/>
</dbReference>
<dbReference type="Gene3D" id="1.25.10.10">
    <property type="entry name" value="Leucine-rich Repeat Variant"/>
    <property type="match status" value="1"/>
</dbReference>
<dbReference type="InterPro" id="IPR021843">
    <property type="entry name" value="PSME4_C"/>
</dbReference>
<comment type="similarity">
    <text evidence="3">Belongs to the BLM10 family.</text>
</comment>
<dbReference type="EMBL" id="KZ987733">
    <property type="protein sequence ID" value="RKP15424.1"/>
    <property type="molecule type" value="Genomic_DNA"/>
</dbReference>
<dbReference type="GO" id="GO:0006281">
    <property type="term" value="P:DNA repair"/>
    <property type="evidence" value="ECO:0007669"/>
    <property type="project" value="UniProtKB-KW"/>
</dbReference>
<dbReference type="OrthoDB" id="17907at2759"/>
<protein>
    <submittedName>
        <fullName evidence="12">Uncharacterized protein</fullName>
    </submittedName>
</protein>
<evidence type="ECO:0000256" key="7">
    <source>
        <dbReference type="ARBA" id="ARBA00023204"/>
    </source>
</evidence>
<dbReference type="PANTHER" id="PTHR32170:SF3">
    <property type="entry name" value="PROTEASOME ACTIVATOR COMPLEX SUBUNIT 4"/>
    <property type="match status" value="1"/>
</dbReference>
<evidence type="ECO:0000256" key="8">
    <source>
        <dbReference type="ARBA" id="ARBA00023242"/>
    </source>
</evidence>
<reference evidence="13" key="1">
    <citation type="journal article" date="2018" name="Nat. Microbiol.">
        <title>Leveraging single-cell genomics to expand the fungal tree of life.</title>
        <authorList>
            <person name="Ahrendt S.R."/>
            <person name="Quandt C.A."/>
            <person name="Ciobanu D."/>
            <person name="Clum A."/>
            <person name="Salamov A."/>
            <person name="Andreopoulos B."/>
            <person name="Cheng J.F."/>
            <person name="Woyke T."/>
            <person name="Pelin A."/>
            <person name="Henrissat B."/>
            <person name="Reynolds N.K."/>
            <person name="Benny G.L."/>
            <person name="Smith M.E."/>
            <person name="James T.Y."/>
            <person name="Grigoriev I.V."/>
        </authorList>
    </citation>
    <scope>NUCLEOTIDE SEQUENCE [LARGE SCALE GENOMIC DNA]</scope>
</reference>
<keyword evidence="13" id="KW-1185">Reference proteome</keyword>
<organism evidence="12 13">
    <name type="scientific">Piptocephalis cylindrospora</name>
    <dbReference type="NCBI Taxonomy" id="1907219"/>
    <lineage>
        <taxon>Eukaryota</taxon>
        <taxon>Fungi</taxon>
        <taxon>Fungi incertae sedis</taxon>
        <taxon>Zoopagomycota</taxon>
        <taxon>Zoopagomycotina</taxon>
        <taxon>Zoopagomycetes</taxon>
        <taxon>Zoopagales</taxon>
        <taxon>Piptocephalidaceae</taxon>
        <taxon>Piptocephalis</taxon>
    </lineage>
</organism>
<dbReference type="InterPro" id="IPR016024">
    <property type="entry name" value="ARM-type_fold"/>
</dbReference>
<dbReference type="InterPro" id="IPR032430">
    <property type="entry name" value="Blm10_mid"/>
</dbReference>
<dbReference type="GO" id="GO:0010499">
    <property type="term" value="P:proteasomal ubiquitin-independent protein catabolic process"/>
    <property type="evidence" value="ECO:0007669"/>
    <property type="project" value="TreeGrafter"/>
</dbReference>
<evidence type="ECO:0000313" key="12">
    <source>
        <dbReference type="EMBL" id="RKP15424.1"/>
    </source>
</evidence>
<dbReference type="Pfam" id="PF16507">
    <property type="entry name" value="HEAT_PSME4_mid"/>
    <property type="match status" value="1"/>
</dbReference>
<dbReference type="GO" id="GO:0016607">
    <property type="term" value="C:nuclear speck"/>
    <property type="evidence" value="ECO:0007669"/>
    <property type="project" value="UniProtKB-SubCell"/>
</dbReference>
<evidence type="ECO:0000256" key="1">
    <source>
        <dbReference type="ARBA" id="ARBA00004324"/>
    </source>
</evidence>
<keyword evidence="8" id="KW-0539">Nucleus</keyword>
<keyword evidence="6" id="KW-0227">DNA damage</keyword>
<dbReference type="SUPFAM" id="SSF48371">
    <property type="entry name" value="ARM repeat"/>
    <property type="match status" value="1"/>
</dbReference>
<evidence type="ECO:0000313" key="13">
    <source>
        <dbReference type="Proteomes" id="UP000267251"/>
    </source>
</evidence>
<evidence type="ECO:0000259" key="9">
    <source>
        <dbReference type="Pfam" id="PF11919"/>
    </source>
</evidence>
<dbReference type="PANTHER" id="PTHR32170">
    <property type="entry name" value="PROTEASOME ACTIVATOR COMPLEX SUBUNIT 4"/>
    <property type="match status" value="1"/>
</dbReference>
<evidence type="ECO:0000256" key="6">
    <source>
        <dbReference type="ARBA" id="ARBA00022763"/>
    </source>
</evidence>
<dbReference type="Proteomes" id="UP000267251">
    <property type="component" value="Unassembled WGS sequence"/>
</dbReference>
<evidence type="ECO:0000256" key="4">
    <source>
        <dbReference type="ARBA" id="ARBA00022490"/>
    </source>
</evidence>
<sequence length="1954" mass="220874">MQLVDYGSGEYPFDYTKQLPYTIPEDEATNWLTQIRTRLAGHLAAGDWLGCLRWTRSLNHYIVFNYPLDRAARAEFSTILYALITSDAPSAGAIHEWTTLLLHISRKEHRLDPSDMTLPWRPLYGKMKRVLLDKRRRRSFLFKKTYDSPLTRLPTHMSNFFPSDSTQEILDEFIPSLYFPNLDITESALQWLCQFLPTTLTSARVFLPHVFRLWPHLTHSDSWDVDLLDLLGRVAKHIKGDVVDLGLTQGPRHTQAIDAIHRFFRVPVGTMPGRGLFSYVPTSNDCDATVIGRIVETSNVASFFLIYTIVPGESLRLRDGQEPGSLGTLGDLLRAHETYFHPSNHGPWTSPLFNFLHGLCGHLYGRLLYQTSDKYNCADNWKLLPEDLTLFSEWIQPLAYLGLFGKDNWVTHQCQSILRYLMFFSPETVAPKLLSHSYHSLSTEAVTETHRTPAILGTLGACAKPLFSRTHYPQGGRHLMPLLYLALPGLDTNDAGKTRASCLFIAGTALGIRFEDASILQSTAGDGPSDEEDEACRLSTGEMAQWLSEFISRVWAILESVPEREEGSFRDTQVQSVLTMIKASISIVLAQCSQGLLGMLRRLVLGWVEETVLSRDTMQDVGLLCGLLTRLQGSEPFVELCKDRILEELEGGAGGDVGGHGGAARRERSLLWFLHILHQVIGLLKDPNASLPYAQDLQDLLLIAMDRCRSRSSVQASSQLLAYWLRQLVEIELMEARAIVGEEEEKEHYRHWHTSIPMEILRQGQVGAGDGVQWKIPTTAALNQAIQLIRDVVEVAVDKMQNVIESLEGDGKGGRKDLILELERYIPWIVAGIDAMGTLVPEDEDLCVTMFFQAHDAQDLEQEEQAAEPRFFTGAKSGNAKGLNPEEVEYVRKLRHRIGRLVTHATYLLVSQYPGEVYVLSSLSALAVNILVERGMSAQEVESNMALQGFRRASWAGEGDLDRKRGSRFLLVYSVGLYHHRRIAYNASRQGRGVSEGILKIRTDLVHALIAIGTSDYTEVQNAGARGLKQLVNQCRTWREVVIEGSLQVVESYKKGEDIRVEGALRLLAGITTCSRACGREWRWMIRWVPAFLRLEEEEKAKFQAMVKQAYDYLEDKVSHHWTLWNLKCPKTLGTQGDNAWQRDTISAWARKHEESMVTRLEGLVKDWIVQREDENVRGRQQLVRWLESHWTKGAQGWRYRRRVLEMTGRVALSLGGGRQAEVVTGGDNEEEPEMIVTRMAMEAMTSEVSWIRRSGAQVLEKLLLVLKELGNQGSKTKYWHHSPTPYSLAEDKGSKKLYQDKVHLGWKGTWPTSGYKVYSEVITWDSPKAYISFDPDSFGEKILAYLVHQLQDAGWWRRYLHLQIQEAETGGGKGGGIPGFSSSAARLYSTICKCLGAQVGNEGLLPIVQEVVREATGEGAHQKVASEALAGLMRGSKHWGREDRGKLWESVSPLLSRVFSLTDSSVNTDDQDAGGTRPLGFSTLLTPETLRHWGSFLRFSLEDRDPLRNEPLIRLVLRGTYMDRSTDAGFLETSKLLFRRTLVKTLTWRLEPYLDEVRAFREAWLALDHPFLQVRRVIGDILALYQIVSEDSVVLGEEKVMLIEAQQSGKNNIEFILYRLAEMTDRPVVQGSSDYRNACQTVLQWAHACLTRPYPTHWALSHVPQLLPFILGLLELSDDTELQDMVTKVLADIAQYPYPDQEGVRAVVEVLLRGAIQGPLSTQQEDMQGGKGCTNTILLTHSSWHIRDRTLQMLQVLVFRKLTFLDLNLRERVVRRVAEMLGDEQVEVRKRAADTLAGLIRCCPSVCGGDEGEGRGMIDRLKGTFEATLNRVSVPRSRKRAFVAKADRGESDVEQEERGRKRQLAIQERHSAILGLSCLIKAYPYEVPLWMPECLVLVAKGSNDPEPIQSTVRETFNSFKRTHQDTWVLDREQFTEDQLVLLSDLLVSPSYYV</sequence>
<feature type="domain" description="Proteasome activator complex subunit 4-like HEAT repeat-like" evidence="11">
    <location>
        <begin position="1421"/>
        <end position="1462"/>
    </location>
</feature>
<dbReference type="Pfam" id="PF23096">
    <property type="entry name" value="HEAT_PSME4"/>
    <property type="match status" value="1"/>
</dbReference>
<feature type="domain" description="Proteasome activator Blm10 middle HEAT repeats region" evidence="10">
    <location>
        <begin position="330"/>
        <end position="839"/>
    </location>
</feature>
<gene>
    <name evidence="12" type="ORF">BJ684DRAFT_14332</name>
</gene>
<evidence type="ECO:0000259" key="11">
    <source>
        <dbReference type="Pfam" id="PF23096"/>
    </source>
</evidence>
<evidence type="ECO:0000256" key="3">
    <source>
        <dbReference type="ARBA" id="ARBA00005739"/>
    </source>
</evidence>
<dbReference type="GO" id="GO:0016504">
    <property type="term" value="F:peptidase activator activity"/>
    <property type="evidence" value="ECO:0007669"/>
    <property type="project" value="InterPro"/>
</dbReference>
<comment type="subcellular location">
    <subcellularLocation>
        <location evidence="2">Cytoplasm</location>
    </subcellularLocation>
    <subcellularLocation>
        <location evidence="1">Nucleus speckle</location>
    </subcellularLocation>
</comment>
<dbReference type="InterPro" id="IPR035309">
    <property type="entry name" value="PSME4"/>
</dbReference>